<dbReference type="EMBL" id="BOOY01000029">
    <property type="protein sequence ID" value="GIJ04637.1"/>
    <property type="molecule type" value="Genomic_DNA"/>
</dbReference>
<protein>
    <submittedName>
        <fullName evidence="1">Uncharacterized protein</fullName>
    </submittedName>
</protein>
<dbReference type="AlphaFoldDB" id="A0A8J3YB88"/>
<dbReference type="RefSeq" id="WP_203939873.1">
    <property type="nucleotide sequence ID" value="NZ_BAAAGJ010000005.1"/>
</dbReference>
<name>A0A8J3YB88_9ACTN</name>
<keyword evidence="2" id="KW-1185">Reference proteome</keyword>
<organism evidence="1 2">
    <name type="scientific">Spirilliplanes yamanashiensis</name>
    <dbReference type="NCBI Taxonomy" id="42233"/>
    <lineage>
        <taxon>Bacteria</taxon>
        <taxon>Bacillati</taxon>
        <taxon>Actinomycetota</taxon>
        <taxon>Actinomycetes</taxon>
        <taxon>Micromonosporales</taxon>
        <taxon>Micromonosporaceae</taxon>
        <taxon>Spirilliplanes</taxon>
    </lineage>
</organism>
<dbReference type="Proteomes" id="UP000652013">
    <property type="component" value="Unassembled WGS sequence"/>
</dbReference>
<sequence length="107" mass="11504">MTSKDDIAAAKAALALPFDPAAGRIVERPGARASERRPTVVHSTRLPAEFSEELEAEAGRLGTNPSKLMQDIVVRWLTARRQSPTVTVNVADLHRALDSVLGHQPAA</sequence>
<evidence type="ECO:0000313" key="1">
    <source>
        <dbReference type="EMBL" id="GIJ04637.1"/>
    </source>
</evidence>
<reference evidence="1" key="1">
    <citation type="submission" date="2021-01" db="EMBL/GenBank/DDBJ databases">
        <title>Whole genome shotgun sequence of Spirilliplanes yamanashiensis NBRC 15828.</title>
        <authorList>
            <person name="Komaki H."/>
            <person name="Tamura T."/>
        </authorList>
    </citation>
    <scope>NUCLEOTIDE SEQUENCE</scope>
    <source>
        <strain evidence="1">NBRC 15828</strain>
    </source>
</reference>
<proteinExistence type="predicted"/>
<comment type="caution">
    <text evidence="1">The sequence shown here is derived from an EMBL/GenBank/DDBJ whole genome shotgun (WGS) entry which is preliminary data.</text>
</comment>
<accession>A0A8J3YB88</accession>
<gene>
    <name evidence="1" type="ORF">Sya03_39890</name>
</gene>
<evidence type="ECO:0000313" key="2">
    <source>
        <dbReference type="Proteomes" id="UP000652013"/>
    </source>
</evidence>